<evidence type="ECO:0000313" key="2">
    <source>
        <dbReference type="EMBL" id="RIJ44780.1"/>
    </source>
</evidence>
<evidence type="ECO:0000256" key="1">
    <source>
        <dbReference type="SAM" id="SignalP"/>
    </source>
</evidence>
<evidence type="ECO:0008006" key="4">
    <source>
        <dbReference type="Google" id="ProtNLM"/>
    </source>
</evidence>
<proteinExistence type="predicted"/>
<evidence type="ECO:0000313" key="3">
    <source>
        <dbReference type="Proteomes" id="UP000266634"/>
    </source>
</evidence>
<name>A0A399SMB2_9MICO</name>
<dbReference type="Proteomes" id="UP000266634">
    <property type="component" value="Unassembled WGS sequence"/>
</dbReference>
<feature type="signal peptide" evidence="1">
    <location>
        <begin position="1"/>
        <end position="20"/>
    </location>
</feature>
<reference evidence="2 3" key="1">
    <citation type="submission" date="2018-08" db="EMBL/GenBank/DDBJ databases">
        <title>Genome Sequence of Clavibacter michiganensis Subspecies type strains, and the Atypical Peach-Colored Strains Isolated from Tomato.</title>
        <authorList>
            <person name="Osdaghi E."/>
            <person name="Portier P."/>
            <person name="Briand M."/>
            <person name="Jacques M.-A."/>
        </authorList>
    </citation>
    <scope>NUCLEOTIDE SEQUENCE [LARGE SCALE GENOMIC DNA]</scope>
    <source>
        <strain evidence="2 3">CFBP 6488</strain>
    </source>
</reference>
<feature type="chain" id="PRO_5030072014" description="Sortase" evidence="1">
    <location>
        <begin position="21"/>
        <end position="264"/>
    </location>
</feature>
<comment type="caution">
    <text evidence="2">The sequence shown here is derived from an EMBL/GenBank/DDBJ whole genome shotgun (WGS) entry which is preliminary data.</text>
</comment>
<accession>A0A399SMB2</accession>
<sequence>MCVASVLAVTALAAPASASARTVDPASASIELVSGSLANVERSDPTLLHEPSASSIGEMRAGTEAVTIPTDLSDGITVTDGNGDRLRVDLPGADAAAAPVVLDEGTVVFPGQASANSVIVSDVGVQMLTTVADAHAPSTYSYDVSLQPGQELALIGEGAAVLDADGSAALLIGQAWAMDADGDAVPTRYSVEGATLTQHVDRTSTHDVAYPVVADPVWFAPAVLRCLAGIGLNGPQIANIIATGTPGSLPSALGRAALACIRGK</sequence>
<protein>
    <recommendedName>
        <fullName evidence="4">Sortase</fullName>
    </recommendedName>
</protein>
<organism evidence="2 3">
    <name type="scientific">Clavibacter michiganensis subsp. insidiosus</name>
    <dbReference type="NCBI Taxonomy" id="33014"/>
    <lineage>
        <taxon>Bacteria</taxon>
        <taxon>Bacillati</taxon>
        <taxon>Actinomycetota</taxon>
        <taxon>Actinomycetes</taxon>
        <taxon>Micrococcales</taxon>
        <taxon>Microbacteriaceae</taxon>
        <taxon>Clavibacter</taxon>
    </lineage>
</organism>
<dbReference type="EMBL" id="QWEA01000020">
    <property type="protein sequence ID" value="RIJ44780.1"/>
    <property type="molecule type" value="Genomic_DNA"/>
</dbReference>
<dbReference type="AlphaFoldDB" id="A0A399SMB2"/>
<keyword evidence="1" id="KW-0732">Signal</keyword>
<gene>
    <name evidence="2" type="ORF">DZF93_01515</name>
</gene>